<accession>A0ABV8K673</accession>
<evidence type="ECO:0000259" key="5">
    <source>
        <dbReference type="Pfam" id="PF17801"/>
    </source>
</evidence>
<dbReference type="Gene3D" id="2.60.40.1180">
    <property type="entry name" value="Golgi alpha-mannosidase II"/>
    <property type="match status" value="1"/>
</dbReference>
<evidence type="ECO:0000256" key="2">
    <source>
        <dbReference type="ARBA" id="ARBA00022729"/>
    </source>
</evidence>
<dbReference type="Pfam" id="PF17801">
    <property type="entry name" value="Melibiase_C"/>
    <property type="match status" value="1"/>
</dbReference>
<feature type="domain" description="Alpha galactosidase C-terminal" evidence="5">
    <location>
        <begin position="615"/>
        <end position="686"/>
    </location>
</feature>
<dbReference type="Proteomes" id="UP001595715">
    <property type="component" value="Unassembled WGS sequence"/>
</dbReference>
<dbReference type="PANTHER" id="PTHR11452:SF75">
    <property type="entry name" value="ALPHA-GALACTOSIDASE MEL1"/>
    <property type="match status" value="1"/>
</dbReference>
<dbReference type="InterPro" id="IPR002241">
    <property type="entry name" value="Glyco_hydro_27"/>
</dbReference>
<evidence type="ECO:0000256" key="3">
    <source>
        <dbReference type="ARBA" id="ARBA00022801"/>
    </source>
</evidence>
<organism evidence="6 7">
    <name type="scientific">Paenibacillus xanthanilyticus</name>
    <dbReference type="NCBI Taxonomy" id="1783531"/>
    <lineage>
        <taxon>Bacteria</taxon>
        <taxon>Bacillati</taxon>
        <taxon>Bacillota</taxon>
        <taxon>Bacilli</taxon>
        <taxon>Bacillales</taxon>
        <taxon>Paenibacillaceae</taxon>
        <taxon>Paenibacillus</taxon>
    </lineage>
</organism>
<dbReference type="InterPro" id="IPR013780">
    <property type="entry name" value="Glyco_hydro_b"/>
</dbReference>
<comment type="caution">
    <text evidence="6">The sequence shown here is derived from an EMBL/GenBank/DDBJ whole genome shotgun (WGS) entry which is preliminary data.</text>
</comment>
<dbReference type="InterPro" id="IPR013785">
    <property type="entry name" value="Aldolase_TIM"/>
</dbReference>
<dbReference type="RefSeq" id="WP_377720125.1">
    <property type="nucleotide sequence ID" value="NZ_JBHSAM010000028.1"/>
</dbReference>
<sequence length="690" mass="75739">MSKNGQNAGVGTVTDENSVTVNNGIVSVTVRLTEGTYEISWRNGDRIKGAEGKVKLKEALRGTTDYVRHEARISESEDALGRGITVTVLHEETGFPSLEQQFTVYEGEPYVSVRIAAIGSGAEARTNYMAPLAVQGSNGAEVRAAGGVEELRALRVPFDNDKWVRYESTPLLSGVAIESYEATAIYAPASRKGLVVGSLTHDTWKTGIRIAAEEGASSGAIALEAFGGASGELTRDSIPHGEVAGDRVNSPLLFIGSYADYRDGLEAFAQANAKLEPALDWAGGVPFGWNSWSAAADKLDYDLYVSTSDFLRTLHATGFHNDGVVYVNFDSFWTSLSEDQLQDAVAHVQANGQKAGIYWTPFTFWGHDASQAVEGTNGAYSYDDLLLRDREGSVLPSLDGGLSIDPTHPGNLLRTEYHLARFVDWGFEYVKLDFLGHGAVEGNHYDPAIRTGIQAYHFGMAAIRDRLAPERIGRPFHINLSIAPLFPYQYGHSRRISCDAFGLIGDTEYMLNALTYGWWMNDALYRYNDPDHTVLYKSFNQEATAHHEGRSRLTASVIAGTVMLLGDDYRNEEARKRAEAWLANEDVLRLARLGRTFAPVEGCANAGAADAFTLRTAEGDSSVLYVAVFNYDQDAMAESTVSFERLGLTDKTGNYRVRELWSGEEWIAADELRLSLEAMEAKLVRIEFDK</sequence>
<dbReference type="InterPro" id="IPR041233">
    <property type="entry name" value="Melibiase_C"/>
</dbReference>
<keyword evidence="2" id="KW-0732">Signal</keyword>
<evidence type="ECO:0000256" key="4">
    <source>
        <dbReference type="ARBA" id="ARBA00023295"/>
    </source>
</evidence>
<comment type="similarity">
    <text evidence="1">Belongs to the glycosyl hydrolase 27 family.</text>
</comment>
<keyword evidence="3" id="KW-0378">Hydrolase</keyword>
<gene>
    <name evidence="6" type="ORF">ACFOZ8_17850</name>
</gene>
<dbReference type="PANTHER" id="PTHR11452">
    <property type="entry name" value="ALPHA-GALACTOSIDASE/ALPHA-N-ACETYLGALACTOSAMINIDASE"/>
    <property type="match status" value="1"/>
</dbReference>
<proteinExistence type="inferred from homology"/>
<protein>
    <submittedName>
        <fullName evidence="6">Alpha-galactosidase</fullName>
    </submittedName>
</protein>
<evidence type="ECO:0000313" key="7">
    <source>
        <dbReference type="Proteomes" id="UP001595715"/>
    </source>
</evidence>
<dbReference type="EMBL" id="JBHSAM010000028">
    <property type="protein sequence ID" value="MFC4101511.1"/>
    <property type="molecule type" value="Genomic_DNA"/>
</dbReference>
<dbReference type="SUPFAM" id="SSF51445">
    <property type="entry name" value="(Trans)glycosidases"/>
    <property type="match status" value="1"/>
</dbReference>
<keyword evidence="4" id="KW-0326">Glycosidase</keyword>
<evidence type="ECO:0000256" key="1">
    <source>
        <dbReference type="ARBA" id="ARBA00009743"/>
    </source>
</evidence>
<reference evidence="7" key="1">
    <citation type="journal article" date="2019" name="Int. J. Syst. Evol. Microbiol.">
        <title>The Global Catalogue of Microorganisms (GCM) 10K type strain sequencing project: providing services to taxonomists for standard genome sequencing and annotation.</title>
        <authorList>
            <consortium name="The Broad Institute Genomics Platform"/>
            <consortium name="The Broad Institute Genome Sequencing Center for Infectious Disease"/>
            <person name="Wu L."/>
            <person name="Ma J."/>
        </authorList>
    </citation>
    <scope>NUCLEOTIDE SEQUENCE [LARGE SCALE GENOMIC DNA]</scope>
    <source>
        <strain evidence="7">IBRC-M 10987</strain>
    </source>
</reference>
<dbReference type="Gene3D" id="3.20.20.70">
    <property type="entry name" value="Aldolase class I"/>
    <property type="match status" value="1"/>
</dbReference>
<dbReference type="InterPro" id="IPR017853">
    <property type="entry name" value="GH"/>
</dbReference>
<name>A0ABV8K673_9BACL</name>
<evidence type="ECO:0000313" key="6">
    <source>
        <dbReference type="EMBL" id="MFC4101511.1"/>
    </source>
</evidence>
<keyword evidence="7" id="KW-1185">Reference proteome</keyword>